<dbReference type="PIRSF" id="PIRSF016958">
    <property type="entry name" value="DUF858_MeTrfase_lik"/>
    <property type="match status" value="1"/>
</dbReference>
<feature type="binding site" evidence="12">
    <location>
        <begin position="124"/>
        <end position="125"/>
    </location>
    <ligand>
        <name>S-adenosyl-L-methionine</name>
        <dbReference type="ChEBI" id="CHEBI:59789"/>
    </ligand>
</feature>
<dbReference type="InterPro" id="IPR029063">
    <property type="entry name" value="SAM-dependent_MTases_sf"/>
</dbReference>
<dbReference type="OrthoDB" id="1298661at2759"/>
<evidence type="ECO:0000256" key="1">
    <source>
        <dbReference type="ARBA" id="ARBA00009059"/>
    </source>
</evidence>
<comment type="catalytic activity">
    <reaction evidence="10">
        <text>N-terminal L-alanyl-L-prolyl-L-lysyl-[protein] + 3 S-adenosyl-L-methionine = N-terminal N,N,N-trimethyl-L-alanyl-L-prolyl-L-lysyl-[protein] + 3 S-adenosyl-L-homocysteine + 3 H(+)</text>
        <dbReference type="Rhea" id="RHEA:54712"/>
        <dbReference type="Rhea" id="RHEA-COMP:13785"/>
        <dbReference type="Rhea" id="RHEA-COMP:13971"/>
        <dbReference type="ChEBI" id="CHEBI:15378"/>
        <dbReference type="ChEBI" id="CHEBI:57856"/>
        <dbReference type="ChEBI" id="CHEBI:59789"/>
        <dbReference type="ChEBI" id="CHEBI:138057"/>
        <dbReference type="ChEBI" id="CHEBI:138315"/>
        <dbReference type="EC" id="2.1.1.244"/>
    </reaction>
</comment>
<dbReference type="GO" id="GO:0005829">
    <property type="term" value="C:cytosol"/>
    <property type="evidence" value="ECO:0007669"/>
    <property type="project" value="EnsemblFungi"/>
</dbReference>
<dbReference type="GO" id="GO:0032259">
    <property type="term" value="P:methylation"/>
    <property type="evidence" value="ECO:0007669"/>
    <property type="project" value="UniProtKB-KW"/>
</dbReference>
<feature type="binding site" evidence="12">
    <location>
        <position position="140"/>
    </location>
    <ligand>
        <name>S-adenosyl-L-methionine</name>
        <dbReference type="ChEBI" id="CHEBI:59789"/>
    </ligand>
</feature>
<evidence type="ECO:0000256" key="5">
    <source>
        <dbReference type="ARBA" id="ARBA00039112"/>
    </source>
</evidence>
<dbReference type="FunFam" id="3.40.50.150:FF:000025">
    <property type="entry name" value="N-terminal Xaa-Pro-Lys N-methyltransferase 1"/>
    <property type="match status" value="1"/>
</dbReference>
<reference evidence="13 14" key="1">
    <citation type="submission" date="2016-08" db="EMBL/GenBank/DDBJ databases">
        <title>Genomes of anaerobic fungi encode conserved fungal cellulosomes for biomass hydrolysis.</title>
        <authorList>
            <consortium name="DOE Joint Genome Institute"/>
            <person name="Haitjema C.H."/>
            <person name="Gilmore S.P."/>
            <person name="Henske J.K."/>
            <person name="Solomon K.V."/>
            <person name="De Groot R."/>
            <person name="Kuo A."/>
            <person name="Mondo S.J."/>
            <person name="Salamov A.A."/>
            <person name="Labutti K."/>
            <person name="Zhao Z."/>
            <person name="Chiniquy J."/>
            <person name="Barry K."/>
            <person name="Brewer H.M."/>
            <person name="Purvine S.O."/>
            <person name="Wright A.T."/>
            <person name="Boxma B."/>
            <person name="Van Alen T."/>
            <person name="Hackstein J.H."/>
            <person name="Baker S.E."/>
            <person name="Grigoriev I.V."/>
            <person name="O'Malley M.A."/>
        </authorList>
    </citation>
    <scope>NUCLEOTIDE SEQUENCE [LARGE SCALE GENOMIC DNA]</scope>
    <source>
        <strain evidence="14">finn</strain>
    </source>
</reference>
<evidence type="ECO:0000256" key="10">
    <source>
        <dbReference type="ARBA" id="ARBA00048167"/>
    </source>
</evidence>
<keyword evidence="3" id="KW-0808">Transferase</keyword>
<dbReference type="PANTHER" id="PTHR12753:SF0">
    <property type="entry name" value="ALPHA N-TERMINAL PROTEIN METHYLTRANSFERASE 1"/>
    <property type="match status" value="1"/>
</dbReference>
<dbReference type="SUPFAM" id="SSF53335">
    <property type="entry name" value="S-adenosyl-L-methionine-dependent methyltransferases"/>
    <property type="match status" value="1"/>
</dbReference>
<evidence type="ECO:0000256" key="4">
    <source>
        <dbReference type="ARBA" id="ARBA00022691"/>
    </source>
</evidence>
<dbReference type="EC" id="2.1.1.244" evidence="5"/>
<dbReference type="Proteomes" id="UP000193719">
    <property type="component" value="Unassembled WGS sequence"/>
</dbReference>
<dbReference type="Gene3D" id="3.40.50.150">
    <property type="entry name" value="Vaccinia Virus protein VP39"/>
    <property type="match status" value="1"/>
</dbReference>
<dbReference type="EMBL" id="MCFH01000009">
    <property type="protein sequence ID" value="ORX55492.1"/>
    <property type="molecule type" value="Genomic_DNA"/>
</dbReference>
<comment type="catalytic activity">
    <reaction evidence="9">
        <text>N-terminal L-prolyl-L-prolyl-L-lysyl-[protein] + 2 S-adenosyl-L-methionine = N-terminal N,N-dimethyl-L-prolyl-L-prolyl-L-lysyl-[protein] + 2 S-adenosyl-L-homocysteine + 2 H(+)</text>
        <dbReference type="Rhea" id="RHEA:54736"/>
        <dbReference type="Rhea" id="RHEA-COMP:13787"/>
        <dbReference type="Rhea" id="RHEA-COMP:13974"/>
        <dbReference type="ChEBI" id="CHEBI:15378"/>
        <dbReference type="ChEBI" id="CHEBI:57856"/>
        <dbReference type="ChEBI" id="CHEBI:59789"/>
        <dbReference type="ChEBI" id="CHEBI:138059"/>
        <dbReference type="ChEBI" id="CHEBI:138318"/>
        <dbReference type="EC" id="2.1.1.244"/>
    </reaction>
</comment>
<evidence type="ECO:0000256" key="2">
    <source>
        <dbReference type="ARBA" id="ARBA00022603"/>
    </source>
</evidence>
<feature type="binding site" evidence="12">
    <location>
        <position position="73"/>
    </location>
    <ligand>
        <name>S-adenosyl-L-methionine</name>
        <dbReference type="ChEBI" id="CHEBI:59789"/>
    </ligand>
</feature>
<evidence type="ECO:0000256" key="8">
    <source>
        <dbReference type="ARBA" id="ARBA00047306"/>
    </source>
</evidence>
<keyword evidence="4 12" id="KW-0949">S-adenosyl-L-methionine</keyword>
<dbReference type="InterPro" id="IPR008576">
    <property type="entry name" value="MeTrfase_NTM1"/>
</dbReference>
<feature type="binding site" evidence="12">
    <location>
        <position position="78"/>
    </location>
    <ligand>
        <name>S-adenosyl-L-methionine</name>
        <dbReference type="ChEBI" id="CHEBI:59789"/>
    </ligand>
</feature>
<accession>A0A1Y1VHJ3</accession>
<proteinExistence type="inferred from homology"/>
<evidence type="ECO:0000256" key="6">
    <source>
        <dbReference type="ARBA" id="ARBA00039449"/>
    </source>
</evidence>
<evidence type="ECO:0000256" key="9">
    <source>
        <dbReference type="ARBA" id="ARBA00047885"/>
    </source>
</evidence>
<evidence type="ECO:0000313" key="13">
    <source>
        <dbReference type="EMBL" id="ORX55492.1"/>
    </source>
</evidence>
<comment type="similarity">
    <text evidence="1">Belongs to the methyltransferase superfamily. NTM1 family.</text>
</comment>
<dbReference type="STRING" id="1754191.A0A1Y1VHJ3"/>
<sequence length="233" mass="26849">MENQDKWYTDAADYWDKVEATDDGVLGGFGNLSFFDSRDSKKFIKEFVEGKYGANNHLISPPQFETHLACDCGAGIGRVSKVFLLDIFEKVDLVEQNPKFLEKAKNSYMGSLENRVNSYICEGLQTFTPEPKKYDVIWCQWVLGHLKNYDLIQFFERCKKGLKDKGMIFVKENNCINEFDVDDVDSSMTRSDSLFKEIFQKSGLELVKEATQKNFPSSLYPVKMYALKPIKKE</sequence>
<comment type="caution">
    <text evidence="13">The sequence shown here is derived from an EMBL/GenBank/DDBJ whole genome shotgun (WGS) entry which is preliminary data.</text>
</comment>
<evidence type="ECO:0000256" key="3">
    <source>
        <dbReference type="ARBA" id="ARBA00022679"/>
    </source>
</evidence>
<dbReference type="Pfam" id="PF05891">
    <property type="entry name" value="Methyltransf_PK"/>
    <property type="match status" value="1"/>
</dbReference>
<comment type="catalytic activity">
    <reaction evidence="8">
        <text>N-terminal L-seryl-L-prolyl-L-lysyl-[protein] + 3 S-adenosyl-L-methionine = N-terminal N,N,N-trimethyl-L-seryl-L-prolyl-L-lysyl-[protein] + 3 S-adenosyl-L-homocysteine + 3 H(+)</text>
        <dbReference type="Rhea" id="RHEA:54724"/>
        <dbReference type="Rhea" id="RHEA-COMP:13789"/>
        <dbReference type="Rhea" id="RHEA-COMP:13973"/>
        <dbReference type="ChEBI" id="CHEBI:15378"/>
        <dbReference type="ChEBI" id="CHEBI:57856"/>
        <dbReference type="ChEBI" id="CHEBI:59789"/>
        <dbReference type="ChEBI" id="CHEBI:138061"/>
        <dbReference type="ChEBI" id="CHEBI:138317"/>
        <dbReference type="EC" id="2.1.1.244"/>
    </reaction>
</comment>
<reference evidence="13 14" key="2">
    <citation type="submission" date="2016-08" db="EMBL/GenBank/DDBJ databases">
        <title>Pervasive Adenine N6-methylation of Active Genes in Fungi.</title>
        <authorList>
            <consortium name="DOE Joint Genome Institute"/>
            <person name="Mondo S.J."/>
            <person name="Dannebaum R.O."/>
            <person name="Kuo R.C."/>
            <person name="Labutti K."/>
            <person name="Haridas S."/>
            <person name="Kuo A."/>
            <person name="Salamov A."/>
            <person name="Ahrendt S.R."/>
            <person name="Lipzen A."/>
            <person name="Sullivan W."/>
            <person name="Andreopoulos W.B."/>
            <person name="Clum A."/>
            <person name="Lindquist E."/>
            <person name="Daum C."/>
            <person name="Ramamoorthy G.K."/>
            <person name="Gryganskyi A."/>
            <person name="Culley D."/>
            <person name="Magnuson J.K."/>
            <person name="James T.Y."/>
            <person name="O'Malley M.A."/>
            <person name="Stajich J.E."/>
            <person name="Spatafora J.W."/>
            <person name="Visel A."/>
            <person name="Grigoriev I.V."/>
        </authorList>
    </citation>
    <scope>NUCLEOTIDE SEQUENCE [LARGE SCALE GENOMIC DNA]</scope>
    <source>
        <strain evidence="14">finn</strain>
    </source>
</reference>
<dbReference type="PANTHER" id="PTHR12753">
    <property type="entry name" value="AD-003 - RELATED"/>
    <property type="match status" value="1"/>
</dbReference>
<organism evidence="13 14">
    <name type="scientific">Piromyces finnis</name>
    <dbReference type="NCBI Taxonomy" id="1754191"/>
    <lineage>
        <taxon>Eukaryota</taxon>
        <taxon>Fungi</taxon>
        <taxon>Fungi incertae sedis</taxon>
        <taxon>Chytridiomycota</taxon>
        <taxon>Chytridiomycota incertae sedis</taxon>
        <taxon>Neocallimastigomycetes</taxon>
        <taxon>Neocallimastigales</taxon>
        <taxon>Neocallimastigaceae</taxon>
        <taxon>Piromyces</taxon>
    </lineage>
</organism>
<evidence type="ECO:0000256" key="7">
    <source>
        <dbReference type="ARBA" id="ARBA00043129"/>
    </source>
</evidence>
<protein>
    <recommendedName>
        <fullName evidence="6">Alpha N-terminal protein methyltransferase 1</fullName>
        <ecNumber evidence="5">2.1.1.244</ecNumber>
    </recommendedName>
    <alternativeName>
        <fullName evidence="11">Translation associated element 1</fullName>
    </alternativeName>
    <alternativeName>
        <fullName evidence="7">X-Pro-Lys N-terminal protein methyltransferase 1</fullName>
    </alternativeName>
</protein>
<name>A0A1Y1VHJ3_9FUNG</name>
<dbReference type="GO" id="GO:0071885">
    <property type="term" value="F:N-terminal protein N-methyltransferase activity"/>
    <property type="evidence" value="ECO:0007669"/>
    <property type="project" value="UniProtKB-EC"/>
</dbReference>
<keyword evidence="14" id="KW-1185">Reference proteome</keyword>
<evidence type="ECO:0000256" key="12">
    <source>
        <dbReference type="PIRSR" id="PIRSR016958-1"/>
    </source>
</evidence>
<evidence type="ECO:0000313" key="14">
    <source>
        <dbReference type="Proteomes" id="UP000193719"/>
    </source>
</evidence>
<evidence type="ECO:0000256" key="11">
    <source>
        <dbReference type="ARBA" id="ARBA00082558"/>
    </source>
</evidence>
<dbReference type="GO" id="GO:0002181">
    <property type="term" value="P:cytoplasmic translation"/>
    <property type="evidence" value="ECO:0007669"/>
    <property type="project" value="EnsemblFungi"/>
</dbReference>
<keyword evidence="2" id="KW-0489">Methyltransferase</keyword>
<gene>
    <name evidence="13" type="ORF">BCR36DRAFT_321699</name>
</gene>
<dbReference type="AlphaFoldDB" id="A0A1Y1VHJ3"/>
<dbReference type="CDD" id="cd02440">
    <property type="entry name" value="AdoMet_MTases"/>
    <property type="match status" value="1"/>
</dbReference>